<dbReference type="InterPro" id="IPR004821">
    <property type="entry name" value="Cyt_trans-like"/>
</dbReference>
<dbReference type="Pfam" id="PF01467">
    <property type="entry name" value="CTP_transf_like"/>
    <property type="match status" value="1"/>
</dbReference>
<dbReference type="GO" id="GO:0003824">
    <property type="term" value="F:catalytic activity"/>
    <property type="evidence" value="ECO:0007669"/>
    <property type="project" value="InterPro"/>
</dbReference>
<dbReference type="NCBIfam" id="TIGR00125">
    <property type="entry name" value="cyt_tran_rel"/>
    <property type="match status" value="1"/>
</dbReference>
<dbReference type="InterPro" id="IPR014729">
    <property type="entry name" value="Rossmann-like_a/b/a_fold"/>
</dbReference>
<feature type="region of interest" description="Disordered" evidence="1">
    <location>
        <begin position="496"/>
        <end position="521"/>
    </location>
</feature>
<evidence type="ECO:0000256" key="1">
    <source>
        <dbReference type="SAM" id="MobiDB-lite"/>
    </source>
</evidence>
<dbReference type="AlphaFoldDB" id="A0A498KIX1"/>
<proteinExistence type="predicted"/>
<dbReference type="NCBIfam" id="NF001985">
    <property type="entry name" value="PRK00777.1"/>
    <property type="match status" value="1"/>
</dbReference>
<gene>
    <name evidence="3" type="ORF">DVH24_026502</name>
</gene>
<dbReference type="PANTHER" id="PTHR12265:SF11">
    <property type="entry name" value="ALPHA_BETA-HYDROLASES SUPERFAMILY PROTEIN"/>
    <property type="match status" value="1"/>
</dbReference>
<protein>
    <recommendedName>
        <fullName evidence="2">Cytidyltransferase-like domain-containing protein</fullName>
    </recommendedName>
</protein>
<comment type="caution">
    <text evidence="3">The sequence shown here is derived from an EMBL/GenBank/DDBJ whole genome shotgun (WGS) entry which is preliminary data.</text>
</comment>
<evidence type="ECO:0000313" key="3">
    <source>
        <dbReference type="EMBL" id="RXI07366.1"/>
    </source>
</evidence>
<dbReference type="Pfam" id="PF05705">
    <property type="entry name" value="DUF829"/>
    <property type="match status" value="1"/>
</dbReference>
<dbReference type="Proteomes" id="UP000290289">
    <property type="component" value="Chromosome 2"/>
</dbReference>
<feature type="domain" description="Cytidyltransferase-like" evidence="2">
    <location>
        <begin position="370"/>
        <end position="509"/>
    </location>
</feature>
<dbReference type="CDD" id="cd02164">
    <property type="entry name" value="PPAT_CoAS"/>
    <property type="match status" value="1"/>
</dbReference>
<dbReference type="FunFam" id="3.40.50.620:FF:000089">
    <property type="entry name" value="Bifunctional coenzyme A synthase"/>
    <property type="match status" value="1"/>
</dbReference>
<name>A0A498KIX1_MALDO</name>
<dbReference type="SUPFAM" id="SSF52374">
    <property type="entry name" value="Nucleotidylyl transferase"/>
    <property type="match status" value="1"/>
</dbReference>
<reference evidence="3 4" key="1">
    <citation type="submission" date="2018-10" db="EMBL/GenBank/DDBJ databases">
        <title>A high-quality apple genome assembly.</title>
        <authorList>
            <person name="Hu J."/>
        </authorList>
    </citation>
    <scope>NUCLEOTIDE SEQUENCE [LARGE SCALE GENOMIC DNA]</scope>
    <source>
        <strain evidence="4">cv. HFTH1</strain>
        <tissue evidence="3">Young leaf</tissue>
    </source>
</reference>
<feature type="compositionally biased region" description="Basic and acidic residues" evidence="1">
    <location>
        <begin position="508"/>
        <end position="521"/>
    </location>
</feature>
<dbReference type="InterPro" id="IPR008547">
    <property type="entry name" value="DUF829_TMEM53"/>
</dbReference>
<sequence>METPARILSLNLQLFARTTPSAFAFSPKLHRPAKPLPTFHTLARNSAVKRTPFSLSLAQPHSSFSFNPNPFKSLPLSLSSLSPFSSFNHSLSPSNDGVSTWNRAFHGGINGNVGSFGTHNREVTVVLLGWLGAKTKHLKRYVEWYNSRGIHAVTFVVDPREVLWFDLGRRVENRVSDLARDLASWLEEGGERYGAILEILQGRKDLMEKIKGCVVDSGAAEPFNPKVWAAGFSAAILKNHSSLTSSAVEARDLNESEDAASLSKLQEEKPPLVEAVVLLMLEKLFSVLLQFPDVDKRLTKVVSILSENTPYCPQLYLYSTADKVVPHQSVELFMAEQQRKVRSRASKMAALEDSLVSSKLSPPNTYGAVVLGGTFDRLHDGHRLFLKAAAELARDRIVVGICDGPMLTNKQFADLIQTFEERKRSVENFIKSIKPGLVVQAEPITDPYGPSIVDENLEAIVVSKETLPGGLSVNKKRVDRGLSQLKIEVVDLVSEESGGDKLSSTTLRKLEAEKAKNQQPT</sequence>
<accession>A0A498KIX1</accession>
<dbReference type="PANTHER" id="PTHR12265">
    <property type="entry name" value="TRANSMEMBRANE PROTEIN 53"/>
    <property type="match status" value="1"/>
</dbReference>
<dbReference type="Gene3D" id="3.40.50.620">
    <property type="entry name" value="HUPs"/>
    <property type="match status" value="1"/>
</dbReference>
<organism evidence="3 4">
    <name type="scientific">Malus domestica</name>
    <name type="common">Apple</name>
    <name type="synonym">Pyrus malus</name>
    <dbReference type="NCBI Taxonomy" id="3750"/>
    <lineage>
        <taxon>Eukaryota</taxon>
        <taxon>Viridiplantae</taxon>
        <taxon>Streptophyta</taxon>
        <taxon>Embryophyta</taxon>
        <taxon>Tracheophyta</taxon>
        <taxon>Spermatophyta</taxon>
        <taxon>Magnoliopsida</taxon>
        <taxon>eudicotyledons</taxon>
        <taxon>Gunneridae</taxon>
        <taxon>Pentapetalae</taxon>
        <taxon>rosids</taxon>
        <taxon>fabids</taxon>
        <taxon>Rosales</taxon>
        <taxon>Rosaceae</taxon>
        <taxon>Amygdaloideae</taxon>
        <taxon>Maleae</taxon>
        <taxon>Malus</taxon>
    </lineage>
</organism>
<dbReference type="STRING" id="3750.A0A498KIX1"/>
<evidence type="ECO:0000313" key="4">
    <source>
        <dbReference type="Proteomes" id="UP000290289"/>
    </source>
</evidence>
<evidence type="ECO:0000259" key="2">
    <source>
        <dbReference type="Pfam" id="PF01467"/>
    </source>
</evidence>
<dbReference type="EMBL" id="RDQH01000328">
    <property type="protein sequence ID" value="RXI07366.1"/>
    <property type="molecule type" value="Genomic_DNA"/>
</dbReference>
<keyword evidence="4" id="KW-1185">Reference proteome</keyword>